<feature type="region of interest" description="Disordered" evidence="14">
    <location>
        <begin position="356"/>
        <end position="386"/>
    </location>
</feature>
<keyword evidence="11 13" id="KW-1006">Bacterial flagellum protein export</keyword>
<dbReference type="InterPro" id="IPR029025">
    <property type="entry name" value="T3SS_substrate_exporter_C"/>
</dbReference>
<dbReference type="AlphaFoldDB" id="A0A5C1NKL2"/>
<feature type="region of interest" description="Disordered" evidence="14">
    <location>
        <begin position="1"/>
        <end position="26"/>
    </location>
</feature>
<evidence type="ECO:0000256" key="8">
    <source>
        <dbReference type="ARBA" id="ARBA00022927"/>
    </source>
</evidence>
<evidence type="ECO:0000256" key="3">
    <source>
        <dbReference type="ARBA" id="ARBA00021622"/>
    </source>
</evidence>
<dbReference type="GO" id="GO:0044780">
    <property type="term" value="P:bacterial-type flagellum assembly"/>
    <property type="evidence" value="ECO:0007669"/>
    <property type="project" value="InterPro"/>
</dbReference>
<dbReference type="FunFam" id="3.40.1690.10:FF:000001">
    <property type="entry name" value="Flagellar biosynthetic protein FlhB"/>
    <property type="match status" value="1"/>
</dbReference>
<dbReference type="PANTHER" id="PTHR30531:SF12">
    <property type="entry name" value="FLAGELLAR BIOSYNTHETIC PROTEIN FLHB"/>
    <property type="match status" value="1"/>
</dbReference>
<dbReference type="GO" id="GO:0005886">
    <property type="term" value="C:plasma membrane"/>
    <property type="evidence" value="ECO:0007669"/>
    <property type="project" value="UniProtKB-SubCell"/>
</dbReference>
<keyword evidence="5 13" id="KW-1003">Cell membrane</keyword>
<dbReference type="KEGG" id="hbh:E4T21_21095"/>
<dbReference type="RefSeq" id="WP_149286906.1">
    <property type="nucleotide sequence ID" value="NZ_CP038437.2"/>
</dbReference>
<evidence type="ECO:0000256" key="14">
    <source>
        <dbReference type="SAM" id="MobiDB-lite"/>
    </source>
</evidence>
<keyword evidence="8 13" id="KW-0653">Protein transport</keyword>
<keyword evidence="15" id="KW-0282">Flagellum</keyword>
<evidence type="ECO:0000256" key="7">
    <source>
        <dbReference type="ARBA" id="ARBA00022795"/>
    </source>
</evidence>
<evidence type="ECO:0000313" key="15">
    <source>
        <dbReference type="EMBL" id="QEM83786.1"/>
    </source>
</evidence>
<keyword evidence="6 13" id="KW-0812">Transmembrane</keyword>
<comment type="caution">
    <text evidence="13">Lacks conserved residue(s) required for the propagation of feature annotation.</text>
</comment>
<dbReference type="SUPFAM" id="SSF160544">
    <property type="entry name" value="EscU C-terminal domain-like"/>
    <property type="match status" value="1"/>
</dbReference>
<comment type="function">
    <text evidence="12 13">Required for formation of the rod structure in the basal body of the flagellar apparatus. Together with FliI and FliH, may constitute the export apparatus of flagellin.</text>
</comment>
<evidence type="ECO:0000256" key="10">
    <source>
        <dbReference type="ARBA" id="ARBA00023136"/>
    </source>
</evidence>
<evidence type="ECO:0000256" key="6">
    <source>
        <dbReference type="ARBA" id="ARBA00022692"/>
    </source>
</evidence>
<feature type="transmembrane region" description="Helical" evidence="13">
    <location>
        <begin position="190"/>
        <end position="215"/>
    </location>
</feature>
<evidence type="ECO:0000256" key="4">
    <source>
        <dbReference type="ARBA" id="ARBA00022448"/>
    </source>
</evidence>
<dbReference type="GO" id="GO:0009306">
    <property type="term" value="P:protein secretion"/>
    <property type="evidence" value="ECO:0007669"/>
    <property type="project" value="InterPro"/>
</dbReference>
<evidence type="ECO:0000256" key="13">
    <source>
        <dbReference type="RuleBase" id="RU364091"/>
    </source>
</evidence>
<keyword evidence="10 13" id="KW-0472">Membrane</keyword>
<evidence type="ECO:0000256" key="1">
    <source>
        <dbReference type="ARBA" id="ARBA00004651"/>
    </source>
</evidence>
<keyword evidence="15" id="KW-0969">Cilium</keyword>
<comment type="similarity">
    <text evidence="2 13">Belongs to the type III secretion exporter family.</text>
</comment>
<protein>
    <recommendedName>
        <fullName evidence="3 13">Flagellar biosynthetic protein FlhB</fullName>
    </recommendedName>
</protein>
<accession>A0A5C1NKL2</accession>
<evidence type="ECO:0000256" key="11">
    <source>
        <dbReference type="ARBA" id="ARBA00023225"/>
    </source>
</evidence>
<organism evidence="15 16">
    <name type="scientific">Halomonas binhaiensis</name>
    <dbReference type="NCBI Taxonomy" id="2562282"/>
    <lineage>
        <taxon>Bacteria</taxon>
        <taxon>Pseudomonadati</taxon>
        <taxon>Pseudomonadota</taxon>
        <taxon>Gammaproteobacteria</taxon>
        <taxon>Oceanospirillales</taxon>
        <taxon>Halomonadaceae</taxon>
        <taxon>Halomonas</taxon>
    </lineage>
</organism>
<evidence type="ECO:0000256" key="2">
    <source>
        <dbReference type="ARBA" id="ARBA00010690"/>
    </source>
</evidence>
<dbReference type="EMBL" id="CP038437">
    <property type="protein sequence ID" value="QEM83786.1"/>
    <property type="molecule type" value="Genomic_DNA"/>
</dbReference>
<sequence length="386" mass="42437">MADQSSDQEKTEDATPRRKEKAREEGQVARSRELATFLLLLAGVIGLWSLGHQLYDLLSSVMEQAFLFERREAMETMPMLDQALSLGQRSLFNLIPLFVLLSVVALAAPALLGGWLLSAKSLKPQLSKLNPVKGLSRMLSTHALAELGKAIAKAGLVGSIGAILLLHHRGHAMDLMSLPLTAALSEAVRLIARACGLMVMTLVVVVLIDVPYQLWSHNKKLRMSKEDIRQEHKESEGDPQIKGRIRQQQQAMARSRMMSQVPQADVIITNPTHYAVALSYRENSMGAPKVVAKGMDHVATRIRELAHEAGIPLLSAPPLARTLYHHVDLDREIPVELYNAVAEVLAWAFGLQRAVHEGSEPPPRPASIDVPEHLAIPASPSQEQRS</sequence>
<evidence type="ECO:0000256" key="9">
    <source>
        <dbReference type="ARBA" id="ARBA00022989"/>
    </source>
</evidence>
<feature type="transmembrane region" description="Helical" evidence="13">
    <location>
        <begin position="34"/>
        <end position="55"/>
    </location>
</feature>
<dbReference type="InterPro" id="IPR006136">
    <property type="entry name" value="FlhB"/>
</dbReference>
<comment type="subcellular location">
    <subcellularLocation>
        <location evidence="1">Cell membrane</location>
        <topology evidence="1">Multi-pass membrane protein</topology>
    </subcellularLocation>
</comment>
<dbReference type="Proteomes" id="UP000324285">
    <property type="component" value="Chromosome"/>
</dbReference>
<dbReference type="OrthoDB" id="9807950at2"/>
<gene>
    <name evidence="13 15" type="primary">flhB</name>
    <name evidence="15" type="ORF">E4T21_21095</name>
</gene>
<keyword evidence="15" id="KW-0966">Cell projection</keyword>
<keyword evidence="7 13" id="KW-1005">Bacterial flagellum biogenesis</keyword>
<keyword evidence="4 13" id="KW-0813">Transport</keyword>
<name>A0A5C1NKL2_9GAMM</name>
<dbReference type="NCBIfam" id="TIGR00328">
    <property type="entry name" value="flhB"/>
    <property type="match status" value="1"/>
</dbReference>
<evidence type="ECO:0000256" key="12">
    <source>
        <dbReference type="ARBA" id="ARBA00025078"/>
    </source>
</evidence>
<proteinExistence type="inferred from homology"/>
<dbReference type="Gene3D" id="3.40.1690.10">
    <property type="entry name" value="secretion proteins EscU"/>
    <property type="match status" value="1"/>
</dbReference>
<reference evidence="15" key="1">
    <citation type="submission" date="2021-02" db="EMBL/GenBank/DDBJ databases">
        <title>Strain Y2R2, a novel species of the genus Halomonas.</title>
        <authorList>
            <person name="Huang H."/>
        </authorList>
    </citation>
    <scope>NUCLEOTIDE SEQUENCE</scope>
    <source>
        <strain evidence="15">Y2R2</strain>
    </source>
</reference>
<feature type="compositionally biased region" description="Basic and acidic residues" evidence="14">
    <location>
        <begin position="7"/>
        <end position="26"/>
    </location>
</feature>
<dbReference type="InterPro" id="IPR006135">
    <property type="entry name" value="T3SS_substrate_exporter"/>
</dbReference>
<keyword evidence="16" id="KW-1185">Reference proteome</keyword>
<evidence type="ECO:0000256" key="5">
    <source>
        <dbReference type="ARBA" id="ARBA00022475"/>
    </source>
</evidence>
<keyword evidence="9 13" id="KW-1133">Transmembrane helix</keyword>
<dbReference type="Pfam" id="PF01312">
    <property type="entry name" value="Bac_export_2"/>
    <property type="match status" value="1"/>
</dbReference>
<evidence type="ECO:0000313" key="16">
    <source>
        <dbReference type="Proteomes" id="UP000324285"/>
    </source>
</evidence>
<feature type="transmembrane region" description="Helical" evidence="13">
    <location>
        <begin position="94"/>
        <end position="117"/>
    </location>
</feature>
<dbReference type="PRINTS" id="PR00950">
    <property type="entry name" value="TYPE3IMSPROT"/>
</dbReference>
<dbReference type="PANTHER" id="PTHR30531">
    <property type="entry name" value="FLAGELLAR BIOSYNTHETIC PROTEIN FLHB"/>
    <property type="match status" value="1"/>
</dbReference>